<dbReference type="AlphaFoldDB" id="A0A2S4PN28"/>
<feature type="compositionally biased region" description="Basic and acidic residues" evidence="1">
    <location>
        <begin position="209"/>
        <end position="228"/>
    </location>
</feature>
<dbReference type="Proteomes" id="UP000237438">
    <property type="component" value="Unassembled WGS sequence"/>
</dbReference>
<evidence type="ECO:0000313" key="6">
    <source>
        <dbReference type="EMBL" id="POS83411.1"/>
    </source>
</evidence>
<dbReference type="InterPro" id="IPR056032">
    <property type="entry name" value="DUF7613"/>
</dbReference>
<accession>A0A2S4PN28</accession>
<feature type="domain" description="DUF7614" evidence="5">
    <location>
        <begin position="923"/>
        <end position="1053"/>
    </location>
</feature>
<proteinExistence type="predicted"/>
<keyword evidence="7" id="KW-1185">Reference proteome</keyword>
<reference evidence="6 7" key="1">
    <citation type="submission" date="2017-10" db="EMBL/GenBank/DDBJ databases">
        <title>Development of genomic resources for the powdery mildew, Erysiphe pulchra.</title>
        <authorList>
            <person name="Wadl P.A."/>
            <person name="Mack B.M."/>
            <person name="Moore G."/>
            <person name="Beltz S.B."/>
        </authorList>
    </citation>
    <scope>NUCLEOTIDE SEQUENCE [LARGE SCALE GENOMIC DNA]</scope>
    <source>
        <strain evidence="6">Cflorida</strain>
    </source>
</reference>
<feature type="non-terminal residue" evidence="6">
    <location>
        <position position="1055"/>
    </location>
</feature>
<evidence type="ECO:0000259" key="2">
    <source>
        <dbReference type="Pfam" id="PF24586"/>
    </source>
</evidence>
<dbReference type="InterPro" id="IPR056033">
    <property type="entry name" value="DUF7614"/>
</dbReference>
<feature type="compositionally biased region" description="Polar residues" evidence="1">
    <location>
        <begin position="1"/>
        <end position="11"/>
    </location>
</feature>
<name>A0A2S4PN28_9PEZI</name>
<dbReference type="STRING" id="225359.A0A2S4PN28"/>
<dbReference type="EMBL" id="PEDP01001611">
    <property type="protein sequence ID" value="POS83411.1"/>
    <property type="molecule type" value="Genomic_DNA"/>
</dbReference>
<feature type="region of interest" description="Disordered" evidence="1">
    <location>
        <begin position="1"/>
        <end position="36"/>
    </location>
</feature>
<evidence type="ECO:0000259" key="3">
    <source>
        <dbReference type="Pfam" id="PF24587"/>
    </source>
</evidence>
<dbReference type="InterPro" id="IPR056030">
    <property type="entry name" value="DUF7611"/>
</dbReference>
<comment type="caution">
    <text evidence="6">The sequence shown here is derived from an EMBL/GenBank/DDBJ whole genome shotgun (WGS) entry which is preliminary data.</text>
</comment>
<dbReference type="InterPro" id="IPR056031">
    <property type="entry name" value="DUF7612"/>
</dbReference>
<dbReference type="Pfam" id="PF24589">
    <property type="entry name" value="DUF7614"/>
    <property type="match status" value="1"/>
</dbReference>
<sequence length="1055" mass="119059">GKNNMGELTSTGKEHDRKQRGRFMGKLFKEPKKSTSEVEVDEFLHGSSNKFFTVPTNLPNPQSFSRLDAPHPQRVSTELEFNYSNLTVASHVTPKRSKKGLIVHFSDAQPELIGEGGELAESPVINISLWKKAGVKPFLQTQITQIPSDKQAITKNLNESPQQLHPEVSPLKLNSKNGFNKEEWTNIGKRGDHTSNEVISQISGKLNKQRKEDGKNSISQKVKDEMRSSEGMTLVASRNSILEGDLSENLAVEGTSSQLEELHLNTISNAIRSNSSHSFASDEPLTIENLIENSISISKSSTPKELSPLSFQGLQSRTETKISQTAMHRLQNFTISNEDEALNEFFKRTAHLSNMFRASAEAVKPLDSYSLEALVRAGLWWFLKGRMNLENSVRDRSGGNQGQVTNSCTLYQAYTDLAKTLWILEIMRLKYADIDSALVADNISSDVVDSRALVLSGMKKLAVSMKRNNFLPPSSFKSFETQKLDLKIWILGDGDKSLINRQKLPPAPSISGSLPLGDINNSFHYARIFAEVIIIEEGTDQRYRSPVVLSIIRNQKEKFIQAIVVNQDGSLNFVIQSDKSRGPNWHDLKWNVRKAIIEIQLPRGLFLHIQCSQLDFATIWKLHDYEKRTYGTLSQRTGEELIYETKLKNLQYLDESSRPTLNNEPQPNCHMRLFEKTLAMSAATGPRTMHRGFRISVVTSPTTKYVRAIELELLTSYPIEFSFLRGEGELPAILLKSGGKFPKNMLIATFSERSERAKFHSFLTDVALGPNEEIIAKGGLTAFAFSTVNQNAIQLSQALDLQGFKFINQKYNNLQGCKTVLSEKLRMTIEFRYGSITDRINVGPGELKLHLDPRHPCQLRVLRQPQEDWTVLIESQAPQGSLRELEGLMAMSKGFELVRAYTFPSINELHLFQMALTGFQVIFDEVVTSLNISRRRMVVPIYKKWDAIMPRLLIVKKEKVIQLVAFFENFSHGDCMNFVLRSTDIFENSSRSGKFSLRIVDAKFALPKVRTGETTLDHEFVCLDMPEYPGEHDDISIHFDNGGALERFMKSLPGQ</sequence>
<dbReference type="Pfam" id="PF24588">
    <property type="entry name" value="DUF7613"/>
    <property type="match status" value="1"/>
</dbReference>
<gene>
    <name evidence="6" type="ORF">EPUL_006142</name>
</gene>
<dbReference type="OrthoDB" id="4356615at2759"/>
<evidence type="ECO:0000259" key="5">
    <source>
        <dbReference type="Pfam" id="PF24589"/>
    </source>
</evidence>
<feature type="region of interest" description="Disordered" evidence="1">
    <location>
        <begin position="207"/>
        <end position="229"/>
    </location>
</feature>
<feature type="compositionally biased region" description="Basic and acidic residues" evidence="1">
    <location>
        <begin position="27"/>
        <end position="36"/>
    </location>
</feature>
<dbReference type="Pfam" id="PF24586">
    <property type="entry name" value="DUF7611"/>
    <property type="match status" value="1"/>
</dbReference>
<dbReference type="Pfam" id="PF24587">
    <property type="entry name" value="DUF7612"/>
    <property type="match status" value="1"/>
</dbReference>
<evidence type="ECO:0000313" key="7">
    <source>
        <dbReference type="Proteomes" id="UP000237438"/>
    </source>
</evidence>
<protein>
    <submittedName>
        <fullName evidence="6">Uncharacterized protein</fullName>
    </submittedName>
</protein>
<feature type="domain" description="DUF7611" evidence="2">
    <location>
        <begin position="481"/>
        <end position="633"/>
    </location>
</feature>
<evidence type="ECO:0000256" key="1">
    <source>
        <dbReference type="SAM" id="MobiDB-lite"/>
    </source>
</evidence>
<organism evidence="6 7">
    <name type="scientific">Erysiphe pulchra</name>
    <dbReference type="NCBI Taxonomy" id="225359"/>
    <lineage>
        <taxon>Eukaryota</taxon>
        <taxon>Fungi</taxon>
        <taxon>Dikarya</taxon>
        <taxon>Ascomycota</taxon>
        <taxon>Pezizomycotina</taxon>
        <taxon>Leotiomycetes</taxon>
        <taxon>Erysiphales</taxon>
        <taxon>Erysiphaceae</taxon>
        <taxon>Erysiphe</taxon>
    </lineage>
</organism>
<feature type="non-terminal residue" evidence="6">
    <location>
        <position position="1"/>
    </location>
</feature>
<feature type="domain" description="DUF7613" evidence="4">
    <location>
        <begin position="770"/>
        <end position="917"/>
    </location>
</feature>
<evidence type="ECO:0000259" key="4">
    <source>
        <dbReference type="Pfam" id="PF24588"/>
    </source>
</evidence>
<feature type="domain" description="DUF7612" evidence="3">
    <location>
        <begin position="636"/>
        <end position="765"/>
    </location>
</feature>